<proteinExistence type="predicted"/>
<protein>
    <submittedName>
        <fullName evidence="1">Uncharacterized protein</fullName>
    </submittedName>
</protein>
<reference evidence="1 2" key="1">
    <citation type="journal article" date="2019" name="Sci. Rep.">
        <title>Orb-weaving spider Araneus ventricosus genome elucidates the spidroin gene catalogue.</title>
        <authorList>
            <person name="Kono N."/>
            <person name="Nakamura H."/>
            <person name="Ohtoshi R."/>
            <person name="Moran D.A.P."/>
            <person name="Shinohara A."/>
            <person name="Yoshida Y."/>
            <person name="Fujiwara M."/>
            <person name="Mori M."/>
            <person name="Tomita M."/>
            <person name="Arakawa K."/>
        </authorList>
    </citation>
    <scope>NUCLEOTIDE SEQUENCE [LARGE SCALE GENOMIC DNA]</scope>
</reference>
<accession>A0A4Y2BS04</accession>
<evidence type="ECO:0000313" key="2">
    <source>
        <dbReference type="Proteomes" id="UP000499080"/>
    </source>
</evidence>
<dbReference type="Proteomes" id="UP000499080">
    <property type="component" value="Unassembled WGS sequence"/>
</dbReference>
<dbReference type="EMBL" id="BGPR01000105">
    <property type="protein sequence ID" value="GBL94743.1"/>
    <property type="molecule type" value="Genomic_DNA"/>
</dbReference>
<organism evidence="1 2">
    <name type="scientific">Araneus ventricosus</name>
    <name type="common">Orbweaver spider</name>
    <name type="synonym">Epeira ventricosa</name>
    <dbReference type="NCBI Taxonomy" id="182803"/>
    <lineage>
        <taxon>Eukaryota</taxon>
        <taxon>Metazoa</taxon>
        <taxon>Ecdysozoa</taxon>
        <taxon>Arthropoda</taxon>
        <taxon>Chelicerata</taxon>
        <taxon>Arachnida</taxon>
        <taxon>Araneae</taxon>
        <taxon>Araneomorphae</taxon>
        <taxon>Entelegynae</taxon>
        <taxon>Araneoidea</taxon>
        <taxon>Araneidae</taxon>
        <taxon>Araneus</taxon>
    </lineage>
</organism>
<gene>
    <name evidence="1" type="ORF">AVEN_244729_1</name>
</gene>
<evidence type="ECO:0000313" key="1">
    <source>
        <dbReference type="EMBL" id="GBL94743.1"/>
    </source>
</evidence>
<keyword evidence="2" id="KW-1185">Reference proteome</keyword>
<comment type="caution">
    <text evidence="1">The sequence shown here is derived from an EMBL/GenBank/DDBJ whole genome shotgun (WGS) entry which is preliminary data.</text>
</comment>
<name>A0A4Y2BS04_ARAVE</name>
<dbReference type="AlphaFoldDB" id="A0A4Y2BS04"/>
<sequence>MDLSGDASGQNSQKVLLASNPLSFPSTLLPPCAHASQSLQVSVLERFLHQGKLIALDISWEWTIATSRSALPIPDVVFQPFVFGPWPPRRASAVLRF</sequence>